<dbReference type="GO" id="GO:0005524">
    <property type="term" value="F:ATP binding"/>
    <property type="evidence" value="ECO:0007669"/>
    <property type="project" value="InterPro"/>
</dbReference>
<feature type="domain" description="ATP adenylyltransferase C-terminal" evidence="2">
    <location>
        <begin position="259"/>
        <end position="384"/>
    </location>
</feature>
<dbReference type="PANTHER" id="PTHR38420">
    <property type="entry name" value="AP-4-A PHOSPHORYLASE II"/>
    <property type="match status" value="1"/>
</dbReference>
<dbReference type="GeneID" id="70246058"/>
<feature type="domain" description="Ap4A phosphorylase 1/2 N-terminal" evidence="3">
    <location>
        <begin position="188"/>
        <end position="212"/>
    </location>
</feature>
<name>A0AAD4KW02_9EURO</name>
<dbReference type="RefSeq" id="XP_046074755.1">
    <property type="nucleotide sequence ID" value="XM_046215771.1"/>
</dbReference>
<dbReference type="GO" id="GO:0009117">
    <property type="term" value="P:nucleotide metabolic process"/>
    <property type="evidence" value="ECO:0007669"/>
    <property type="project" value="InterPro"/>
</dbReference>
<dbReference type="EMBL" id="JAJTJA010000004">
    <property type="protein sequence ID" value="KAH8701049.1"/>
    <property type="molecule type" value="Genomic_DNA"/>
</dbReference>
<keyword evidence="4" id="KW-0808">Transferase</keyword>
<evidence type="ECO:0000313" key="5">
    <source>
        <dbReference type="Proteomes" id="UP001201262"/>
    </source>
</evidence>
<dbReference type="AlphaFoldDB" id="A0AAD4KW02"/>
<dbReference type="InterPro" id="IPR036265">
    <property type="entry name" value="HIT-like_sf"/>
</dbReference>
<dbReference type="GO" id="GO:0003877">
    <property type="term" value="F:ATP:ADP adenylyltransferase activity"/>
    <property type="evidence" value="ECO:0007669"/>
    <property type="project" value="InterPro"/>
</dbReference>
<organism evidence="4 5">
    <name type="scientific">Talaromyces proteolyticus</name>
    <dbReference type="NCBI Taxonomy" id="1131652"/>
    <lineage>
        <taxon>Eukaryota</taxon>
        <taxon>Fungi</taxon>
        <taxon>Dikarya</taxon>
        <taxon>Ascomycota</taxon>
        <taxon>Pezizomycotina</taxon>
        <taxon>Eurotiomycetes</taxon>
        <taxon>Eurotiomycetidae</taxon>
        <taxon>Eurotiales</taxon>
        <taxon>Trichocomaceae</taxon>
        <taxon>Talaromyces</taxon>
        <taxon>Talaromyces sect. Bacilispori</taxon>
    </lineage>
</organism>
<dbReference type="InterPro" id="IPR009163">
    <property type="entry name" value="Ap4A_phos1/2"/>
</dbReference>
<proteinExistence type="predicted"/>
<dbReference type="InterPro" id="IPR045759">
    <property type="entry name" value="Ap4A_phos1/2_N"/>
</dbReference>
<feature type="domain" description="Ap4A phosphorylase 1/2 N-terminal" evidence="3">
    <location>
        <begin position="7"/>
        <end position="161"/>
    </location>
</feature>
<gene>
    <name evidence="4" type="ORF">BGW36DRAFT_375456</name>
</gene>
<protein>
    <submittedName>
        <fullName evidence="4">ATP adenylyltransferase-domain-containing protein</fullName>
    </submittedName>
</protein>
<evidence type="ECO:0000256" key="1">
    <source>
        <dbReference type="SAM" id="MobiDB-lite"/>
    </source>
</evidence>
<comment type="caution">
    <text evidence="4">The sequence shown here is derived from an EMBL/GenBank/DDBJ whole genome shotgun (WGS) entry which is preliminary data.</text>
</comment>
<dbReference type="Pfam" id="PF09830">
    <property type="entry name" value="ATP_transf"/>
    <property type="match status" value="1"/>
</dbReference>
<dbReference type="PANTHER" id="PTHR38420:SF3">
    <property type="entry name" value="5',5'''-P-1,P-4-TETRAPHOSPHATE PHOSPHORYLASE 2"/>
    <property type="match status" value="1"/>
</dbReference>
<reference evidence="4" key="1">
    <citation type="submission" date="2021-12" db="EMBL/GenBank/DDBJ databases">
        <title>Convergent genome expansion in fungi linked to evolution of root-endophyte symbiosis.</title>
        <authorList>
            <consortium name="DOE Joint Genome Institute"/>
            <person name="Ke Y.-H."/>
            <person name="Bonito G."/>
            <person name="Liao H.-L."/>
            <person name="Looney B."/>
            <person name="Rojas-Flechas A."/>
            <person name="Nash J."/>
            <person name="Hameed K."/>
            <person name="Schadt C."/>
            <person name="Martin F."/>
            <person name="Crous P.W."/>
            <person name="Miettinen O."/>
            <person name="Magnuson J.K."/>
            <person name="Labbe J."/>
            <person name="Jacobson D."/>
            <person name="Doktycz M.J."/>
            <person name="Veneault-Fourrey C."/>
            <person name="Kuo A."/>
            <person name="Mondo S."/>
            <person name="Calhoun S."/>
            <person name="Riley R."/>
            <person name="Ohm R."/>
            <person name="LaButti K."/>
            <person name="Andreopoulos B."/>
            <person name="Pangilinan J."/>
            <person name="Nolan M."/>
            <person name="Tritt A."/>
            <person name="Clum A."/>
            <person name="Lipzen A."/>
            <person name="Daum C."/>
            <person name="Barry K."/>
            <person name="Grigoriev I.V."/>
            <person name="Vilgalys R."/>
        </authorList>
    </citation>
    <scope>NUCLEOTIDE SEQUENCE</scope>
    <source>
        <strain evidence="4">PMI_201</strain>
    </source>
</reference>
<accession>A0AAD4KW02</accession>
<dbReference type="Proteomes" id="UP001201262">
    <property type="component" value="Unassembled WGS sequence"/>
</dbReference>
<dbReference type="Pfam" id="PF19327">
    <property type="entry name" value="Ap4A_phos_N"/>
    <property type="match status" value="2"/>
</dbReference>
<sequence>MRLGLPEPLSLLVRKRFTAAKESGGLVFSATQLAVLSASGIQYQLRYCPALAKKPNATAKQLPQEPKHSNNNNATNKHDKKPDPFENPSEDLFIADIPFHPSASDRQQQGKRGPSHILVLNKFPVIPNHFILATKSFRPQTDILEKDDLEVTFACLREWRGEDLDIQDDDREKRHQKGAAASSGRRLFAFFNSGEESGASQPHRHLQFLPVEDMRGQELSSSSSSSSSSFSASSWVPLIDRVSTAEAIVSHSAFRELPGLPFKHFALLLPEDPSAEFLHNAYLSLYQAAVAADAGTTSSNREDVQTSGPAAISYNFAMTESAMMICPRKSETAQLQLQKEKSDSAISLNGTILAGTLMVKQEPEWDELCSAPEKLDSLLAAVGIATVSS</sequence>
<evidence type="ECO:0000259" key="2">
    <source>
        <dbReference type="Pfam" id="PF09830"/>
    </source>
</evidence>
<keyword evidence="4" id="KW-0548">Nucleotidyltransferase</keyword>
<dbReference type="SUPFAM" id="SSF54197">
    <property type="entry name" value="HIT-like"/>
    <property type="match status" value="1"/>
</dbReference>
<evidence type="ECO:0000313" key="4">
    <source>
        <dbReference type="EMBL" id="KAH8701049.1"/>
    </source>
</evidence>
<keyword evidence="5" id="KW-1185">Reference proteome</keyword>
<dbReference type="InterPro" id="IPR043171">
    <property type="entry name" value="Ap4A_phos1/2-like"/>
</dbReference>
<dbReference type="InterPro" id="IPR019200">
    <property type="entry name" value="ATP_adenylylTrfase_C"/>
</dbReference>
<dbReference type="Gene3D" id="3.30.428.70">
    <property type="match status" value="1"/>
</dbReference>
<evidence type="ECO:0000259" key="3">
    <source>
        <dbReference type="Pfam" id="PF19327"/>
    </source>
</evidence>
<feature type="region of interest" description="Disordered" evidence="1">
    <location>
        <begin position="56"/>
        <end position="87"/>
    </location>
</feature>